<dbReference type="AlphaFoldDB" id="A0A8K0RX03"/>
<sequence>MTEVVLMRSKTRCFGKTQKTETPAILSQSGVKRVPFTIYLVSSSFLDLFSPSISGFTKHQEYMSRHHPAPEPRHRTRRYSSDRGIPGAGRPQLSRPYLLEWSTQTCRQKEILGADEFQEEMVAVERPGWRKMAIVRGECDMGVLLGMELEKKRGGWVWEFPEIEVRRRRSEKNENETKEKDDDDDFDQDEGIRICRASLMVKERLPILLLDGLPFRISPRPYRPSRIPSNTRPDSIKQGKRPLKRSGLEDSLWQALTDIRPIEDLVAETIYDAWLQKLDSLPPLGSDSVDVQWTIARALETNADTTRSMERRGEFSTITSADWANLSERLQRRIQISVTVALQAHAQQAQDEPKDANSRSLDRIAYLGGLLLPLTVVSGILSIENSYGPEGKSFWVFWLASGLCSICAILVIYADHLRTLDVWMEVAATEILDLDHNKRFQANRTPRRREYHSSGDPERGEAKLTTASDGGVYVVQHRGDGTRGKAWRRAELGWLGAMKKMCGWYRWRGNPGIEFRMPGWERKVKNLVWQ</sequence>
<accession>A0A8K0RX03</accession>
<dbReference type="EMBL" id="JAGPXF010000005">
    <property type="protein sequence ID" value="KAH7241653.1"/>
    <property type="molecule type" value="Genomic_DNA"/>
</dbReference>
<evidence type="ECO:0000256" key="2">
    <source>
        <dbReference type="SAM" id="Phobius"/>
    </source>
</evidence>
<feature type="region of interest" description="Disordered" evidence="1">
    <location>
        <begin position="444"/>
        <end position="463"/>
    </location>
</feature>
<feature type="transmembrane region" description="Helical" evidence="2">
    <location>
        <begin position="364"/>
        <end position="383"/>
    </location>
</feature>
<keyword evidence="2" id="KW-0472">Membrane</keyword>
<feature type="region of interest" description="Disordered" evidence="1">
    <location>
        <begin position="60"/>
        <end position="91"/>
    </location>
</feature>
<feature type="compositionally biased region" description="Basic and acidic residues" evidence="1">
    <location>
        <begin position="171"/>
        <end position="180"/>
    </location>
</feature>
<keyword evidence="2" id="KW-1133">Transmembrane helix</keyword>
<keyword evidence="2" id="KW-0812">Transmembrane</keyword>
<evidence type="ECO:0000313" key="3">
    <source>
        <dbReference type="EMBL" id="KAH7241653.1"/>
    </source>
</evidence>
<evidence type="ECO:0000256" key="1">
    <source>
        <dbReference type="SAM" id="MobiDB-lite"/>
    </source>
</evidence>
<feature type="region of interest" description="Disordered" evidence="1">
    <location>
        <begin position="221"/>
        <end position="243"/>
    </location>
</feature>
<comment type="caution">
    <text evidence="3">The sequence shown here is derived from an EMBL/GenBank/DDBJ whole genome shotgun (WGS) entry which is preliminary data.</text>
</comment>
<dbReference type="Proteomes" id="UP000813427">
    <property type="component" value="Unassembled WGS sequence"/>
</dbReference>
<name>A0A8K0RX03_9HYPO</name>
<protein>
    <submittedName>
        <fullName evidence="3">Uncharacterized protein</fullName>
    </submittedName>
</protein>
<feature type="region of interest" description="Disordered" evidence="1">
    <location>
        <begin position="168"/>
        <end position="187"/>
    </location>
</feature>
<evidence type="ECO:0000313" key="4">
    <source>
        <dbReference type="Proteomes" id="UP000813427"/>
    </source>
</evidence>
<gene>
    <name evidence="3" type="ORF">BKA59DRAFT_478992</name>
</gene>
<proteinExistence type="predicted"/>
<feature type="compositionally biased region" description="Basic and acidic residues" evidence="1">
    <location>
        <begin position="451"/>
        <end position="462"/>
    </location>
</feature>
<feature type="transmembrane region" description="Helical" evidence="2">
    <location>
        <begin position="395"/>
        <end position="414"/>
    </location>
</feature>
<dbReference type="OrthoDB" id="5428055at2759"/>
<organism evidence="3 4">
    <name type="scientific">Fusarium tricinctum</name>
    <dbReference type="NCBI Taxonomy" id="61284"/>
    <lineage>
        <taxon>Eukaryota</taxon>
        <taxon>Fungi</taxon>
        <taxon>Dikarya</taxon>
        <taxon>Ascomycota</taxon>
        <taxon>Pezizomycotina</taxon>
        <taxon>Sordariomycetes</taxon>
        <taxon>Hypocreomycetidae</taxon>
        <taxon>Hypocreales</taxon>
        <taxon>Nectriaceae</taxon>
        <taxon>Fusarium</taxon>
        <taxon>Fusarium tricinctum species complex</taxon>
    </lineage>
</organism>
<feature type="compositionally biased region" description="Basic and acidic residues" evidence="1">
    <location>
        <begin position="60"/>
        <end position="73"/>
    </location>
</feature>
<reference evidence="3" key="1">
    <citation type="journal article" date="2021" name="Nat. Commun.">
        <title>Genetic determinants of endophytism in the Arabidopsis root mycobiome.</title>
        <authorList>
            <person name="Mesny F."/>
            <person name="Miyauchi S."/>
            <person name="Thiergart T."/>
            <person name="Pickel B."/>
            <person name="Atanasova L."/>
            <person name="Karlsson M."/>
            <person name="Huettel B."/>
            <person name="Barry K.W."/>
            <person name="Haridas S."/>
            <person name="Chen C."/>
            <person name="Bauer D."/>
            <person name="Andreopoulos W."/>
            <person name="Pangilinan J."/>
            <person name="LaButti K."/>
            <person name="Riley R."/>
            <person name="Lipzen A."/>
            <person name="Clum A."/>
            <person name="Drula E."/>
            <person name="Henrissat B."/>
            <person name="Kohler A."/>
            <person name="Grigoriev I.V."/>
            <person name="Martin F.M."/>
            <person name="Hacquard S."/>
        </authorList>
    </citation>
    <scope>NUCLEOTIDE SEQUENCE</scope>
    <source>
        <strain evidence="3">MPI-SDFR-AT-0068</strain>
    </source>
</reference>
<keyword evidence="4" id="KW-1185">Reference proteome</keyword>